<name>A0A5M8P3K1_9BACT</name>
<dbReference type="AlphaFoldDB" id="A0A5M8P3K1"/>
<evidence type="ECO:0008006" key="3">
    <source>
        <dbReference type="Google" id="ProtNLM"/>
    </source>
</evidence>
<accession>A0A5M8P3K1</accession>
<evidence type="ECO:0000313" key="2">
    <source>
        <dbReference type="Proteomes" id="UP000324575"/>
    </source>
</evidence>
<protein>
    <recommendedName>
        <fullName evidence="3">Type II toxin-antitoxin system RelE/ParE family toxin</fullName>
    </recommendedName>
</protein>
<comment type="caution">
    <text evidence="1">The sequence shown here is derived from an EMBL/GenBank/DDBJ whole genome shotgun (WGS) entry which is preliminary data.</text>
</comment>
<organism evidence="1 2">
    <name type="scientific">Candidatus Ordinivivax streblomastigis</name>
    <dbReference type="NCBI Taxonomy" id="2540710"/>
    <lineage>
        <taxon>Bacteria</taxon>
        <taxon>Pseudomonadati</taxon>
        <taxon>Bacteroidota</taxon>
        <taxon>Bacteroidia</taxon>
        <taxon>Bacteroidales</taxon>
        <taxon>Candidatus Ordinivivax</taxon>
    </lineage>
</organism>
<proteinExistence type="predicted"/>
<gene>
    <name evidence="1" type="ORF">EZS26_000876</name>
</gene>
<dbReference type="Proteomes" id="UP000324575">
    <property type="component" value="Unassembled WGS sequence"/>
</dbReference>
<reference evidence="1 2" key="1">
    <citation type="submission" date="2019-03" db="EMBL/GenBank/DDBJ databases">
        <title>Single cell metagenomics reveals metabolic interactions within the superorganism composed of flagellate Streblomastix strix and complex community of Bacteroidetes bacteria on its surface.</title>
        <authorList>
            <person name="Treitli S.C."/>
            <person name="Kolisko M."/>
            <person name="Husnik F."/>
            <person name="Keeling P."/>
            <person name="Hampl V."/>
        </authorList>
    </citation>
    <scope>NUCLEOTIDE SEQUENCE [LARGE SCALE GENOMIC DNA]</scope>
    <source>
        <strain evidence="1">St1</strain>
    </source>
</reference>
<sequence>MRNAINDKPVVRYTDEVLNYFNQLTETLFHQNYFGFMDSAIQYVVDLRAYIDNNIAHLPKHPAPQYFSKYEKYMQYVTYKPNKRTTWYLFFLQEENVYLICYITNNHFEGQYIC</sequence>
<dbReference type="EMBL" id="SNRX01000004">
    <property type="protein sequence ID" value="KAA6302981.1"/>
    <property type="molecule type" value="Genomic_DNA"/>
</dbReference>
<evidence type="ECO:0000313" key="1">
    <source>
        <dbReference type="EMBL" id="KAA6302981.1"/>
    </source>
</evidence>